<gene>
    <name evidence="2" type="ORF">FHR65_003832</name>
</gene>
<feature type="chain" id="PRO_5044504353" evidence="1">
    <location>
        <begin position="22"/>
        <end position="313"/>
    </location>
</feature>
<dbReference type="RefSeq" id="WP_011345765.1">
    <property type="nucleotide sequence ID" value="NZ_JACIIQ010000021.1"/>
</dbReference>
<name>A0AB73H466_9XANT</name>
<feature type="signal peptide" evidence="1">
    <location>
        <begin position="1"/>
        <end position="21"/>
    </location>
</feature>
<proteinExistence type="predicted"/>
<dbReference type="AlphaFoldDB" id="A0AB73H466"/>
<protein>
    <submittedName>
        <fullName evidence="2">Intracellular multiplication protein IcmK</fullName>
    </submittedName>
</protein>
<keyword evidence="1" id="KW-0732">Signal</keyword>
<sequence>MILGRMFLASAALLASAAAMAQAPAAAAAGAAAVPLQQAPAAPPAGTTVPAPGLPILPEVNEVAFDRVKANAAPLTPEQIRDLRRLVDDAERAASIAARGTPRPVSTSVVANLAPGAEPAVVRLAYGAVTNVLFVDGIGNALPITSPDLMKGGFDAFPVAENSNVLKLFPTQPYATGNISVSLKGVSAPVPLMLITGQREVDYRVDVRVIGGNIAQKLAGSGSAGSAVTTTMLEFITGAIPQGAVALKSDSPDVQAWAYNGAYYVKTPLTLLSPAYRNPGKSPDGTSYYEIPPTPIVVVSISGSPKHVKIEAP</sequence>
<evidence type="ECO:0000256" key="1">
    <source>
        <dbReference type="SAM" id="SignalP"/>
    </source>
</evidence>
<dbReference type="InterPro" id="IPR022073">
    <property type="entry name" value="T4BSS_DotH_IcmK"/>
</dbReference>
<accession>A0AB73H466</accession>
<comment type="caution">
    <text evidence="2">The sequence shown here is derived from an EMBL/GenBank/DDBJ whole genome shotgun (WGS) entry which is preliminary data.</text>
</comment>
<reference evidence="2" key="1">
    <citation type="submission" date="2020-08" db="EMBL/GenBank/DDBJ databases">
        <title>Studying the diversity of plant-associated saprophytic bacteria and their role in host health and plant-pathogen interactions.</title>
        <authorList>
            <person name="Potnis N."/>
        </authorList>
    </citation>
    <scope>NUCLEOTIDE SEQUENCE</scope>
    <source>
        <strain evidence="2">F21</strain>
    </source>
</reference>
<evidence type="ECO:0000313" key="2">
    <source>
        <dbReference type="EMBL" id="MBB5672234.1"/>
    </source>
</evidence>
<dbReference type="Pfam" id="PF12293">
    <property type="entry name" value="T4BSS_DotH_IcmK"/>
    <property type="match status" value="1"/>
</dbReference>
<organism evidence="2">
    <name type="scientific">Xanthomonas arboricola</name>
    <dbReference type="NCBI Taxonomy" id="56448"/>
    <lineage>
        <taxon>Bacteria</taxon>
        <taxon>Pseudomonadati</taxon>
        <taxon>Pseudomonadota</taxon>
        <taxon>Gammaproteobacteria</taxon>
        <taxon>Lysobacterales</taxon>
        <taxon>Lysobacteraceae</taxon>
        <taxon>Xanthomonas</taxon>
    </lineage>
</organism>
<dbReference type="Proteomes" id="UP000528595">
    <property type="component" value="Unassembled WGS sequence"/>
</dbReference>
<dbReference type="EMBL" id="JACIIQ010000021">
    <property type="protein sequence ID" value="MBB5672234.1"/>
    <property type="molecule type" value="Genomic_DNA"/>
</dbReference>